<dbReference type="Proteomes" id="UP001596113">
    <property type="component" value="Unassembled WGS sequence"/>
</dbReference>
<sequence length="115" mass="12793">MIVDSHHHTEGGAALRILRELNCLPDGGYASKGSMIGIWQVKMVRVPEDLTPEEDAEWGKLMGGLGQIDTHSIRAISIQDWVEQHVRHERVRIIGYRSGRLLSCSLNTASSGLFE</sequence>
<gene>
    <name evidence="1" type="ORF">ACFPOF_28060</name>
</gene>
<dbReference type="RefSeq" id="WP_378138702.1">
    <property type="nucleotide sequence ID" value="NZ_JBHSMI010000056.1"/>
</dbReference>
<reference evidence="2" key="1">
    <citation type="journal article" date="2019" name="Int. J. Syst. Evol. Microbiol.">
        <title>The Global Catalogue of Microorganisms (GCM) 10K type strain sequencing project: providing services to taxonomists for standard genome sequencing and annotation.</title>
        <authorList>
            <consortium name="The Broad Institute Genomics Platform"/>
            <consortium name="The Broad Institute Genome Sequencing Center for Infectious Disease"/>
            <person name="Wu L."/>
            <person name="Ma J."/>
        </authorList>
    </citation>
    <scope>NUCLEOTIDE SEQUENCE [LARGE SCALE GENOMIC DNA]</scope>
    <source>
        <strain evidence="2">CGMCC 1.18575</strain>
    </source>
</reference>
<proteinExistence type="predicted"/>
<name>A0ABW0I252_9BACL</name>
<evidence type="ECO:0000313" key="1">
    <source>
        <dbReference type="EMBL" id="MFC5406605.1"/>
    </source>
</evidence>
<organism evidence="1 2">
    <name type="scientific">Cohnella soli</name>
    <dbReference type="NCBI Taxonomy" id="425005"/>
    <lineage>
        <taxon>Bacteria</taxon>
        <taxon>Bacillati</taxon>
        <taxon>Bacillota</taxon>
        <taxon>Bacilli</taxon>
        <taxon>Bacillales</taxon>
        <taxon>Paenibacillaceae</taxon>
        <taxon>Cohnella</taxon>
    </lineage>
</organism>
<evidence type="ECO:0000313" key="2">
    <source>
        <dbReference type="Proteomes" id="UP001596113"/>
    </source>
</evidence>
<dbReference type="EMBL" id="JBHSMI010000056">
    <property type="protein sequence ID" value="MFC5406605.1"/>
    <property type="molecule type" value="Genomic_DNA"/>
</dbReference>
<accession>A0ABW0I252</accession>
<comment type="caution">
    <text evidence="1">The sequence shown here is derived from an EMBL/GenBank/DDBJ whole genome shotgun (WGS) entry which is preliminary data.</text>
</comment>
<keyword evidence="2" id="KW-1185">Reference proteome</keyword>
<protein>
    <submittedName>
        <fullName evidence="1">Uncharacterized protein</fullName>
    </submittedName>
</protein>